<evidence type="ECO:0000256" key="4">
    <source>
        <dbReference type="ARBA" id="ARBA00022801"/>
    </source>
</evidence>
<dbReference type="Gene3D" id="3.40.630.10">
    <property type="entry name" value="Zn peptidases"/>
    <property type="match status" value="1"/>
</dbReference>
<comment type="cofactor">
    <cofactor evidence="1">
        <name>Zn(2+)</name>
        <dbReference type="ChEBI" id="CHEBI:29105"/>
    </cofactor>
</comment>
<name>A0A4Q1RIA5_9FIRM</name>
<keyword evidence="9" id="KW-1185">Reference proteome</keyword>
<dbReference type="PROSITE" id="PS00132">
    <property type="entry name" value="CARBOXYPEPT_ZN_1"/>
    <property type="match status" value="1"/>
</dbReference>
<dbReference type="GO" id="GO:0046872">
    <property type="term" value="F:metal ion binding"/>
    <property type="evidence" value="ECO:0007669"/>
    <property type="project" value="UniProtKB-KW"/>
</dbReference>
<evidence type="ECO:0000256" key="1">
    <source>
        <dbReference type="ARBA" id="ARBA00001947"/>
    </source>
</evidence>
<evidence type="ECO:0000256" key="3">
    <source>
        <dbReference type="ARBA" id="ARBA00022723"/>
    </source>
</evidence>
<dbReference type="InterPro" id="IPR055438">
    <property type="entry name" value="AstE_AspA_cat"/>
</dbReference>
<dbReference type="Pfam" id="PF13649">
    <property type="entry name" value="Methyltransf_25"/>
    <property type="match status" value="1"/>
</dbReference>
<dbReference type="RefSeq" id="WP_129257858.1">
    <property type="nucleotide sequence ID" value="NZ_SDKC01000001.1"/>
</dbReference>
<protein>
    <submittedName>
        <fullName evidence="8">Methyltransferase domain-containing protein</fullName>
    </submittedName>
</protein>
<dbReference type="GO" id="GO:0032259">
    <property type="term" value="P:methylation"/>
    <property type="evidence" value="ECO:0007669"/>
    <property type="project" value="UniProtKB-KW"/>
</dbReference>
<dbReference type="SUPFAM" id="SSF53187">
    <property type="entry name" value="Zn-dependent exopeptidases"/>
    <property type="match status" value="1"/>
</dbReference>
<evidence type="ECO:0000313" key="9">
    <source>
        <dbReference type="Proteomes" id="UP000290106"/>
    </source>
</evidence>
<dbReference type="Pfam" id="PF24827">
    <property type="entry name" value="AstE_AspA_cat"/>
    <property type="match status" value="1"/>
</dbReference>
<reference evidence="8 9" key="1">
    <citation type="submission" date="2019-01" db="EMBL/GenBank/DDBJ databases">
        <title>Blautia sp. nov. KGMB01111 isolated human feces.</title>
        <authorList>
            <person name="Park J.-E."/>
            <person name="Kim J.-S."/>
            <person name="Park S.-H."/>
        </authorList>
    </citation>
    <scope>NUCLEOTIDE SEQUENCE [LARGE SCALE GENOMIC DNA]</scope>
    <source>
        <strain evidence="8 9">KGMB01111</strain>
    </source>
</reference>
<feature type="domain" description="Methyltransferase" evidence="6">
    <location>
        <begin position="374"/>
        <end position="466"/>
    </location>
</feature>
<dbReference type="InterPro" id="IPR041698">
    <property type="entry name" value="Methyltransf_25"/>
</dbReference>
<comment type="caution">
    <text evidence="8">The sequence shown here is derived from an EMBL/GenBank/DDBJ whole genome shotgun (WGS) entry which is preliminary data.</text>
</comment>
<dbReference type="CDD" id="cd06254">
    <property type="entry name" value="M14_ASTE_ASPA-like"/>
    <property type="match status" value="1"/>
</dbReference>
<dbReference type="PANTHER" id="PTHR37326">
    <property type="entry name" value="BLL3975 PROTEIN"/>
    <property type="match status" value="1"/>
</dbReference>
<dbReference type="AlphaFoldDB" id="A0A4Q1RIA5"/>
<gene>
    <name evidence="8" type="ORF">ETP43_09285</name>
</gene>
<keyword evidence="8" id="KW-0489">Methyltransferase</keyword>
<dbReference type="InterPro" id="IPR029063">
    <property type="entry name" value="SAM-dependent_MTases_sf"/>
</dbReference>
<keyword evidence="8" id="KW-0808">Transferase</keyword>
<sequence length="566" mass="63987">MRNENKFQIAGQEIAPGERWQGMLTIGDGEFVLPAAVLHGEEEGKTVLITAAVHAGEYVGVETAVELANELKIEKITGTVVIVKVVCPDEFEQRAGSLCMEDGKNLNWQFPGDAQGTRTQRLASAMEKDLHSVADYYIDLHSGDNYEDLTPFVYYAGKGEKEVIEIARKMAQHVDVPYMVRSNVASGGSYNYAASCGIPSILIERGGMGRWTREEVESNKRDLKNILRYLDIYRTNRGYWNHYPMEVNDVVYQSANQAGLWYPEKKPGDMFLEGEKLGKVTDYEGKTLETSYGEYDGVILFQTGSLQVTKEGPMIAYGRIAYEKDDRKEKIAGYWTKRSSDFKEQRREELHSPLAGRWMEEIDKYLPKGEHLRILDVGCGTGFFTILLAKRGHQVTGIDLTPDMILHARELAKEEGADCEFHVMDAENPEYDDNTFDFVISRNLTWTLPDAQKAYKEWMRVLKPGGVLLNFDANYGAVDFTDTSDLPKNHAHNQIENTLMQECEDIKRQLSISNYARPAWDLEALSNSGVQQFQIDVGVSQRVYMEKNAFYNPTPLFAVCGKKGDL</sequence>
<dbReference type="CDD" id="cd02440">
    <property type="entry name" value="AdoMet_MTases"/>
    <property type="match status" value="1"/>
</dbReference>
<evidence type="ECO:0000256" key="2">
    <source>
        <dbReference type="ARBA" id="ARBA00005988"/>
    </source>
</evidence>
<feature type="domain" description="Succinylglutamate desuccinylase/Aspartoacylase catalytic" evidence="7">
    <location>
        <begin position="44"/>
        <end position="229"/>
    </location>
</feature>
<organism evidence="8 9">
    <name type="scientific">Blautia faecicola</name>
    <dbReference type="NCBI Taxonomy" id="2509240"/>
    <lineage>
        <taxon>Bacteria</taxon>
        <taxon>Bacillati</taxon>
        <taxon>Bacillota</taxon>
        <taxon>Clostridia</taxon>
        <taxon>Lachnospirales</taxon>
        <taxon>Lachnospiraceae</taxon>
        <taxon>Blautia</taxon>
    </lineage>
</organism>
<accession>A0A4Q1RIA5</accession>
<dbReference type="SUPFAM" id="SSF53335">
    <property type="entry name" value="S-adenosyl-L-methionine-dependent methyltransferases"/>
    <property type="match status" value="1"/>
</dbReference>
<dbReference type="Proteomes" id="UP000290106">
    <property type="component" value="Unassembled WGS sequence"/>
</dbReference>
<dbReference type="GO" id="GO:0016788">
    <property type="term" value="F:hydrolase activity, acting on ester bonds"/>
    <property type="evidence" value="ECO:0007669"/>
    <property type="project" value="InterPro"/>
</dbReference>
<dbReference type="EMBL" id="SDKC01000001">
    <property type="protein sequence ID" value="RXS75389.1"/>
    <property type="molecule type" value="Genomic_DNA"/>
</dbReference>
<dbReference type="Gene3D" id="3.40.50.150">
    <property type="entry name" value="Vaccinia Virus protein VP39"/>
    <property type="match status" value="1"/>
</dbReference>
<evidence type="ECO:0000313" key="8">
    <source>
        <dbReference type="EMBL" id="RXS75389.1"/>
    </source>
</evidence>
<evidence type="ECO:0000256" key="5">
    <source>
        <dbReference type="ARBA" id="ARBA00022833"/>
    </source>
</evidence>
<dbReference type="OrthoDB" id="9782876at2"/>
<dbReference type="GO" id="GO:0008168">
    <property type="term" value="F:methyltransferase activity"/>
    <property type="evidence" value="ECO:0007669"/>
    <property type="project" value="UniProtKB-KW"/>
</dbReference>
<evidence type="ECO:0000259" key="7">
    <source>
        <dbReference type="Pfam" id="PF24827"/>
    </source>
</evidence>
<dbReference type="InterPro" id="IPR053138">
    <property type="entry name" value="N-alpha-Ac-DABA_deacetylase"/>
</dbReference>
<dbReference type="PANTHER" id="PTHR37326:SF1">
    <property type="entry name" value="BLL3975 PROTEIN"/>
    <property type="match status" value="1"/>
</dbReference>
<keyword evidence="3" id="KW-0479">Metal-binding</keyword>
<comment type="similarity">
    <text evidence="2">Belongs to the peptidase M14 family.</text>
</comment>
<dbReference type="InterPro" id="IPR057246">
    <property type="entry name" value="CARBOXYPEPT_ZN_1"/>
</dbReference>
<keyword evidence="5" id="KW-0862">Zinc</keyword>
<keyword evidence="4" id="KW-0378">Hydrolase</keyword>
<evidence type="ECO:0000259" key="6">
    <source>
        <dbReference type="Pfam" id="PF13649"/>
    </source>
</evidence>
<proteinExistence type="inferred from homology"/>